<dbReference type="SUPFAM" id="SSF50249">
    <property type="entry name" value="Nucleic acid-binding proteins"/>
    <property type="match status" value="1"/>
</dbReference>
<evidence type="ECO:0000256" key="8">
    <source>
        <dbReference type="ARBA" id="ARBA00022884"/>
    </source>
</evidence>
<keyword evidence="6 9" id="KW-0479">Metal-binding</keyword>
<comment type="caution">
    <text evidence="11">The sequence shown here is derived from an EMBL/GenBank/DDBJ whole genome shotgun (WGS) entry which is preliminary data.</text>
</comment>
<dbReference type="FunFam" id="3.30.230.70:FF:000002">
    <property type="entry name" value="Polyribonucleotide nucleotidyltransferase"/>
    <property type="match status" value="1"/>
</dbReference>
<dbReference type="Gene3D" id="2.40.50.140">
    <property type="entry name" value="Nucleic acid-binding proteins"/>
    <property type="match status" value="1"/>
</dbReference>
<dbReference type="InterPro" id="IPR004087">
    <property type="entry name" value="KH_dom"/>
</dbReference>
<dbReference type="Pfam" id="PF00013">
    <property type="entry name" value="KH_1"/>
    <property type="match status" value="1"/>
</dbReference>
<gene>
    <name evidence="9" type="primary">pnp</name>
    <name evidence="11" type="ORF">DRP44_01875</name>
</gene>
<dbReference type="NCBIfam" id="NF008805">
    <property type="entry name" value="PRK11824.1"/>
    <property type="match status" value="1"/>
</dbReference>
<dbReference type="Pfam" id="PF01138">
    <property type="entry name" value="RNase_PH"/>
    <property type="match status" value="2"/>
</dbReference>
<dbReference type="SMART" id="SM00322">
    <property type="entry name" value="KH"/>
    <property type="match status" value="1"/>
</dbReference>
<dbReference type="InterPro" id="IPR001247">
    <property type="entry name" value="ExoRNase_PH_dom1"/>
</dbReference>
<dbReference type="InterPro" id="IPR020568">
    <property type="entry name" value="Ribosomal_Su5_D2-typ_SF"/>
</dbReference>
<dbReference type="InterPro" id="IPR012340">
    <property type="entry name" value="NA-bd_OB-fold"/>
</dbReference>
<dbReference type="CDD" id="cd04472">
    <property type="entry name" value="S1_PNPase"/>
    <property type="match status" value="1"/>
</dbReference>
<dbReference type="PROSITE" id="PS50084">
    <property type="entry name" value="KH_TYPE_1"/>
    <property type="match status" value="1"/>
</dbReference>
<dbReference type="InterPro" id="IPR012162">
    <property type="entry name" value="PNPase"/>
</dbReference>
<dbReference type="AlphaFoldDB" id="A0A660SCF2"/>
<dbReference type="FunFam" id="3.30.1370.10:FF:000001">
    <property type="entry name" value="Polyribonucleotide nucleotidyltransferase"/>
    <property type="match status" value="1"/>
</dbReference>
<dbReference type="HAMAP" id="MF_01595">
    <property type="entry name" value="PNPase"/>
    <property type="match status" value="1"/>
</dbReference>
<dbReference type="GO" id="GO:0003723">
    <property type="term" value="F:RNA binding"/>
    <property type="evidence" value="ECO:0007669"/>
    <property type="project" value="UniProtKB-UniRule"/>
</dbReference>
<dbReference type="GO" id="GO:0005829">
    <property type="term" value="C:cytosol"/>
    <property type="evidence" value="ECO:0007669"/>
    <property type="project" value="UniProtKB-ARBA"/>
</dbReference>
<dbReference type="GO" id="GO:0000287">
    <property type="term" value="F:magnesium ion binding"/>
    <property type="evidence" value="ECO:0007669"/>
    <property type="project" value="UniProtKB-UniRule"/>
</dbReference>
<comment type="catalytic activity">
    <reaction evidence="9">
        <text>RNA(n+1) + phosphate = RNA(n) + a ribonucleoside 5'-diphosphate</text>
        <dbReference type="Rhea" id="RHEA:22096"/>
        <dbReference type="Rhea" id="RHEA-COMP:14527"/>
        <dbReference type="Rhea" id="RHEA-COMP:17342"/>
        <dbReference type="ChEBI" id="CHEBI:43474"/>
        <dbReference type="ChEBI" id="CHEBI:57930"/>
        <dbReference type="ChEBI" id="CHEBI:140395"/>
        <dbReference type="EC" id="2.7.7.8"/>
    </reaction>
</comment>
<dbReference type="GO" id="GO:0000175">
    <property type="term" value="F:3'-5'-RNA exonuclease activity"/>
    <property type="evidence" value="ECO:0007669"/>
    <property type="project" value="TreeGrafter"/>
</dbReference>
<dbReference type="Gene3D" id="3.30.1370.10">
    <property type="entry name" value="K Homology domain, type 1"/>
    <property type="match status" value="1"/>
</dbReference>
<dbReference type="SUPFAM" id="SSF54211">
    <property type="entry name" value="Ribosomal protein S5 domain 2-like"/>
    <property type="match status" value="2"/>
</dbReference>
<feature type="binding site" evidence="9">
    <location>
        <position position="484"/>
    </location>
    <ligand>
        <name>Mg(2+)</name>
        <dbReference type="ChEBI" id="CHEBI:18420"/>
    </ligand>
</feature>
<dbReference type="InterPro" id="IPR036612">
    <property type="entry name" value="KH_dom_type_1_sf"/>
</dbReference>
<evidence type="ECO:0000259" key="10">
    <source>
        <dbReference type="PROSITE" id="PS50126"/>
    </source>
</evidence>
<feature type="binding site" evidence="9">
    <location>
        <position position="490"/>
    </location>
    <ligand>
        <name>Mg(2+)</name>
        <dbReference type="ChEBI" id="CHEBI:18420"/>
    </ligand>
</feature>
<evidence type="ECO:0000313" key="12">
    <source>
        <dbReference type="Proteomes" id="UP000282321"/>
    </source>
</evidence>
<evidence type="ECO:0000313" key="11">
    <source>
        <dbReference type="EMBL" id="RKX67651.1"/>
    </source>
</evidence>
<evidence type="ECO:0000256" key="2">
    <source>
        <dbReference type="ARBA" id="ARBA00007404"/>
    </source>
</evidence>
<comment type="cofactor">
    <cofactor evidence="9">
        <name>Mg(2+)</name>
        <dbReference type="ChEBI" id="CHEBI:18420"/>
    </cofactor>
</comment>
<evidence type="ECO:0000256" key="1">
    <source>
        <dbReference type="ARBA" id="ARBA00004496"/>
    </source>
</evidence>
<dbReference type="PIRSF" id="PIRSF005499">
    <property type="entry name" value="PNPase"/>
    <property type="match status" value="1"/>
</dbReference>
<keyword evidence="5 9" id="KW-0548">Nucleotidyltransferase</keyword>
<dbReference type="InterPro" id="IPR004088">
    <property type="entry name" value="KH_dom_type_1"/>
</dbReference>
<evidence type="ECO:0000256" key="6">
    <source>
        <dbReference type="ARBA" id="ARBA00022723"/>
    </source>
</evidence>
<dbReference type="PANTHER" id="PTHR11252">
    <property type="entry name" value="POLYRIBONUCLEOTIDE NUCLEOTIDYLTRANSFERASE"/>
    <property type="match status" value="1"/>
</dbReference>
<evidence type="ECO:0000256" key="5">
    <source>
        <dbReference type="ARBA" id="ARBA00022695"/>
    </source>
</evidence>
<dbReference type="InterPro" id="IPR003029">
    <property type="entry name" value="S1_domain"/>
</dbReference>
<dbReference type="Pfam" id="PF00575">
    <property type="entry name" value="S1"/>
    <property type="match status" value="1"/>
</dbReference>
<keyword evidence="7 9" id="KW-0460">Magnesium</keyword>
<dbReference type="NCBIfam" id="TIGR03591">
    <property type="entry name" value="polynuc_phos"/>
    <property type="match status" value="1"/>
</dbReference>
<evidence type="ECO:0000256" key="7">
    <source>
        <dbReference type="ARBA" id="ARBA00022842"/>
    </source>
</evidence>
<dbReference type="Proteomes" id="UP000282321">
    <property type="component" value="Unassembled WGS sequence"/>
</dbReference>
<proteinExistence type="inferred from homology"/>
<dbReference type="Pfam" id="PF03726">
    <property type="entry name" value="PNPase"/>
    <property type="match status" value="1"/>
</dbReference>
<dbReference type="CDD" id="cd11364">
    <property type="entry name" value="RNase_PH_PNPase_2"/>
    <property type="match status" value="1"/>
</dbReference>
<dbReference type="FunFam" id="2.40.50.140:FF:000023">
    <property type="entry name" value="Polyribonucleotide nucleotidyltransferase"/>
    <property type="match status" value="1"/>
</dbReference>
<dbReference type="InterPro" id="IPR036456">
    <property type="entry name" value="PNPase_PH_RNA-bd_sf"/>
</dbReference>
<dbReference type="CDD" id="cd11363">
    <property type="entry name" value="RNase_PH_PNPase_1"/>
    <property type="match status" value="1"/>
</dbReference>
<evidence type="ECO:0000256" key="9">
    <source>
        <dbReference type="HAMAP-Rule" id="MF_01595"/>
    </source>
</evidence>
<keyword evidence="4 9" id="KW-0808">Transferase</keyword>
<organism evidence="11 12">
    <name type="scientific">candidate division TA06 bacterium</name>
    <dbReference type="NCBI Taxonomy" id="2250710"/>
    <lineage>
        <taxon>Bacteria</taxon>
        <taxon>Bacteria division TA06</taxon>
    </lineage>
</organism>
<comment type="similarity">
    <text evidence="2 9">Belongs to the polyribonucleotide nucleotidyltransferase family.</text>
</comment>
<name>A0A660SCF2_UNCT6</name>
<dbReference type="SMART" id="SM00316">
    <property type="entry name" value="S1"/>
    <property type="match status" value="1"/>
</dbReference>
<dbReference type="CDD" id="cd02393">
    <property type="entry name" value="KH-I_PNPase"/>
    <property type="match status" value="1"/>
</dbReference>
<dbReference type="InterPro" id="IPR015847">
    <property type="entry name" value="ExoRNase_PH_dom2"/>
</dbReference>
<dbReference type="InterPro" id="IPR015848">
    <property type="entry name" value="PNPase_PH_RNA-bd_bac/org-type"/>
</dbReference>
<reference evidence="11 12" key="1">
    <citation type="submission" date="2018-06" db="EMBL/GenBank/DDBJ databases">
        <title>Extensive metabolic versatility and redundancy in microbially diverse, dynamic hydrothermal sediments.</title>
        <authorList>
            <person name="Dombrowski N."/>
            <person name="Teske A."/>
            <person name="Baker B.J."/>
        </authorList>
    </citation>
    <scope>NUCLEOTIDE SEQUENCE [LARGE SCALE GENOMIC DNA]</scope>
    <source>
        <strain evidence="11">B35_G9</strain>
    </source>
</reference>
<dbReference type="SUPFAM" id="SSF46915">
    <property type="entry name" value="Polynucleotide phosphorylase/guanosine pentaphosphate synthase (PNPase/GPSI), domain 3"/>
    <property type="match status" value="1"/>
</dbReference>
<keyword evidence="3 9" id="KW-0963">Cytoplasm</keyword>
<dbReference type="SUPFAM" id="SSF55666">
    <property type="entry name" value="Ribonuclease PH domain 2-like"/>
    <property type="match status" value="2"/>
</dbReference>
<accession>A0A660SCF2</accession>
<evidence type="ECO:0000256" key="3">
    <source>
        <dbReference type="ARBA" id="ARBA00022490"/>
    </source>
</evidence>
<dbReference type="EMBL" id="QNBC01000014">
    <property type="protein sequence ID" value="RKX67651.1"/>
    <property type="molecule type" value="Genomic_DNA"/>
</dbReference>
<dbReference type="Pfam" id="PF03725">
    <property type="entry name" value="RNase_PH_C"/>
    <property type="match status" value="1"/>
</dbReference>
<evidence type="ECO:0000256" key="4">
    <source>
        <dbReference type="ARBA" id="ARBA00022679"/>
    </source>
</evidence>
<dbReference type="FunFam" id="3.30.230.70:FF:000001">
    <property type="entry name" value="Polyribonucleotide nucleotidyltransferase"/>
    <property type="match status" value="1"/>
</dbReference>
<comment type="subcellular location">
    <subcellularLocation>
        <location evidence="1 9">Cytoplasm</location>
    </subcellularLocation>
</comment>
<sequence>MELKVEREIGNRTLTIETGKLAKQANGSCIVKYGNSVILVTACMAKEPKEGLDFFPLTVEYRERMYAAGKIPGGYFKREGRPREKEILSSRLIDRPIRPLFPDGFRNETQIMVTVLSYDQENETDVMGVIGASTALSISDIPFLMPVAAVRIGKIAGQYVINPTTQQMQEGTLNITVAGNKERITMIEGETQEITEDELVEALKLAQIEIKKIIELQEELVSKVNPKKMEVEPPVETEGLRDKVYAIASEKLPEIMNIIEKKERNDAYDSLFNSIKEKLEEEFPESEAEMRLYYEEIRKKAMRDKIFNEGIRLDRRKTNEIRKITCEIGVLPRVHGSAVFTRGETQSLGTCTLGTQYDTQRLEELEGELTKTFMLHYNFPPYSVGEVGRVSGPGRREIGHGHLAETALSAVIPSEESFPYTIRIVSDILESNGSSSMATVCSGSLSLMDAGVPIKSHVAGIAMGLVYESDDKYVVLSDIMGEEDHYADMDFKVAGTRKGITAIQLDTKTEGISVEILSKALVQAKEGRDFILSKMEETIPEPKSELSPFAPRMETIMIAKDKIGLIIGPGGKTIRDIIEKTGTQIDIDDDGKVKIYSENAENIEKALNYIKSLTEEAEVGKIYLGKVKKITDFGAFIEILPGKDGLLHISQISHDRIEKVSDVLKLGDEVAVKVIKIDDRGKISLSRKQVPDDKRIIKDN</sequence>
<dbReference type="InterPro" id="IPR027408">
    <property type="entry name" value="PNPase/RNase_PH_dom_sf"/>
</dbReference>
<dbReference type="PANTHER" id="PTHR11252:SF0">
    <property type="entry name" value="POLYRIBONUCLEOTIDE NUCLEOTIDYLTRANSFERASE 1, MITOCHONDRIAL"/>
    <property type="match status" value="1"/>
</dbReference>
<dbReference type="Gene3D" id="3.30.230.70">
    <property type="entry name" value="GHMP Kinase, N-terminal domain"/>
    <property type="match status" value="2"/>
</dbReference>
<dbReference type="EC" id="2.7.7.8" evidence="9"/>
<dbReference type="GO" id="GO:0006402">
    <property type="term" value="P:mRNA catabolic process"/>
    <property type="evidence" value="ECO:0007669"/>
    <property type="project" value="UniProtKB-UniRule"/>
</dbReference>
<dbReference type="GO" id="GO:0006396">
    <property type="term" value="P:RNA processing"/>
    <property type="evidence" value="ECO:0007669"/>
    <property type="project" value="InterPro"/>
</dbReference>
<dbReference type="PROSITE" id="PS50126">
    <property type="entry name" value="S1"/>
    <property type="match status" value="1"/>
</dbReference>
<dbReference type="SUPFAM" id="SSF54791">
    <property type="entry name" value="Eukaryotic type KH-domain (KH-domain type I)"/>
    <property type="match status" value="1"/>
</dbReference>
<dbReference type="InterPro" id="IPR036345">
    <property type="entry name" value="ExoRNase_PH_dom2_sf"/>
</dbReference>
<dbReference type="GO" id="GO:0004654">
    <property type="term" value="F:polyribonucleotide nucleotidyltransferase activity"/>
    <property type="evidence" value="ECO:0007669"/>
    <property type="project" value="UniProtKB-UniRule"/>
</dbReference>
<protein>
    <recommendedName>
        <fullName evidence="9">Polyribonucleotide nucleotidyltransferase</fullName>
        <ecNumber evidence="9">2.7.7.8</ecNumber>
    </recommendedName>
    <alternativeName>
        <fullName evidence="9">Polynucleotide phosphorylase</fullName>
        <shortName evidence="9">PNPase</shortName>
    </alternativeName>
</protein>
<keyword evidence="8 9" id="KW-0694">RNA-binding</keyword>
<feature type="domain" description="S1 motif" evidence="10">
    <location>
        <begin position="620"/>
        <end position="688"/>
    </location>
</feature>
<comment type="function">
    <text evidence="9">Involved in mRNA degradation. Catalyzes the phosphorolysis of single-stranded polyribonucleotides processively in the 3'- to 5'-direction.</text>
</comment>